<accession>A0AAN6NDS2</accession>
<gene>
    <name evidence="2" type="ORF">QBC46DRAFT_13646</name>
</gene>
<evidence type="ECO:0000313" key="2">
    <source>
        <dbReference type="EMBL" id="KAK3943921.1"/>
    </source>
</evidence>
<name>A0AAN6NDS2_9PEZI</name>
<dbReference type="Proteomes" id="UP001303473">
    <property type="component" value="Unassembled WGS sequence"/>
</dbReference>
<sequence length="427" mass="47320">MESRLPRKAYKGASPRHFTTPTFSPFLISSSHPTSSISIRPIQTRASRLLIGQHHHQRHSSGALMEHTEHQSPDPQAFVGPPFCWTCRPDVLDPPSVIYLPSELPPSARHRFAPGRRGTRPGLGGQPIRAARPTADFSALVRLPPHWIRGLLELFAPGLGVYREAFRRQRLARDSAAAIDESEYEEDEEDYAVSDSETYYDTDSETDSVDMSLPEPVPATSRKDAPRAESPPPPPSPDSPDPPDSPPTPPTPISLPAHSIVFGPNDMAFIGPPTRPPPQQFVADSWEDSDTENDDAVDSVPHPRSWAPFRDPMQIRRCRAAAFFSLYGVDRLLQCVEARCLCRCHREGITDYDENLFRAGPAPGTPETGGGAEYVAAAELVSSFTTQRYSLDEWVAGDMLDLVYWGRTVGQEWPRGRAPPPYPAYLQ</sequence>
<feature type="compositionally biased region" description="Pro residues" evidence="1">
    <location>
        <begin position="229"/>
        <end position="253"/>
    </location>
</feature>
<evidence type="ECO:0000313" key="3">
    <source>
        <dbReference type="Proteomes" id="UP001303473"/>
    </source>
</evidence>
<feature type="compositionally biased region" description="Acidic residues" evidence="1">
    <location>
        <begin position="285"/>
        <end position="297"/>
    </location>
</feature>
<proteinExistence type="predicted"/>
<feature type="region of interest" description="Disordered" evidence="1">
    <location>
        <begin position="108"/>
        <end position="128"/>
    </location>
</feature>
<dbReference type="AlphaFoldDB" id="A0AAN6NDS2"/>
<organism evidence="2 3">
    <name type="scientific">Diplogelasinospora grovesii</name>
    <dbReference type="NCBI Taxonomy" id="303347"/>
    <lineage>
        <taxon>Eukaryota</taxon>
        <taxon>Fungi</taxon>
        <taxon>Dikarya</taxon>
        <taxon>Ascomycota</taxon>
        <taxon>Pezizomycotina</taxon>
        <taxon>Sordariomycetes</taxon>
        <taxon>Sordariomycetidae</taxon>
        <taxon>Sordariales</taxon>
        <taxon>Diplogelasinosporaceae</taxon>
        <taxon>Diplogelasinospora</taxon>
    </lineage>
</organism>
<dbReference type="EMBL" id="MU853762">
    <property type="protein sequence ID" value="KAK3943921.1"/>
    <property type="molecule type" value="Genomic_DNA"/>
</dbReference>
<protein>
    <submittedName>
        <fullName evidence="2">Uncharacterized protein</fullName>
    </submittedName>
</protein>
<keyword evidence="3" id="KW-1185">Reference proteome</keyword>
<evidence type="ECO:0000256" key="1">
    <source>
        <dbReference type="SAM" id="MobiDB-lite"/>
    </source>
</evidence>
<feature type="compositionally biased region" description="Basic residues" evidence="1">
    <location>
        <begin position="108"/>
        <end position="119"/>
    </location>
</feature>
<comment type="caution">
    <text evidence="2">The sequence shown here is derived from an EMBL/GenBank/DDBJ whole genome shotgun (WGS) entry which is preliminary data.</text>
</comment>
<feature type="region of interest" description="Disordered" evidence="1">
    <location>
        <begin position="175"/>
        <end position="303"/>
    </location>
</feature>
<reference evidence="3" key="1">
    <citation type="journal article" date="2023" name="Mol. Phylogenet. Evol.">
        <title>Genome-scale phylogeny and comparative genomics of the fungal order Sordariales.</title>
        <authorList>
            <person name="Hensen N."/>
            <person name="Bonometti L."/>
            <person name="Westerberg I."/>
            <person name="Brannstrom I.O."/>
            <person name="Guillou S."/>
            <person name="Cros-Aarteil S."/>
            <person name="Calhoun S."/>
            <person name="Haridas S."/>
            <person name="Kuo A."/>
            <person name="Mondo S."/>
            <person name="Pangilinan J."/>
            <person name="Riley R."/>
            <person name="LaButti K."/>
            <person name="Andreopoulos B."/>
            <person name="Lipzen A."/>
            <person name="Chen C."/>
            <person name="Yan M."/>
            <person name="Daum C."/>
            <person name="Ng V."/>
            <person name="Clum A."/>
            <person name="Steindorff A."/>
            <person name="Ohm R.A."/>
            <person name="Martin F."/>
            <person name="Silar P."/>
            <person name="Natvig D.O."/>
            <person name="Lalanne C."/>
            <person name="Gautier V."/>
            <person name="Ament-Velasquez S.L."/>
            <person name="Kruys A."/>
            <person name="Hutchinson M.I."/>
            <person name="Powell A.J."/>
            <person name="Barry K."/>
            <person name="Miller A.N."/>
            <person name="Grigoriev I.V."/>
            <person name="Debuchy R."/>
            <person name="Gladieux P."/>
            <person name="Hiltunen Thoren M."/>
            <person name="Johannesson H."/>
        </authorList>
    </citation>
    <scope>NUCLEOTIDE SEQUENCE [LARGE SCALE GENOMIC DNA]</scope>
    <source>
        <strain evidence="3">CBS 340.73</strain>
    </source>
</reference>
<feature type="compositionally biased region" description="Acidic residues" evidence="1">
    <location>
        <begin position="180"/>
        <end position="208"/>
    </location>
</feature>